<evidence type="ECO:0000313" key="3">
    <source>
        <dbReference type="Proteomes" id="UP000836841"/>
    </source>
</evidence>
<dbReference type="SUPFAM" id="SSF52047">
    <property type="entry name" value="RNI-like"/>
    <property type="match status" value="1"/>
</dbReference>
<dbReference type="Pfam" id="PF24758">
    <property type="entry name" value="LRR_At5g56370"/>
    <property type="match status" value="1"/>
</dbReference>
<proteinExistence type="predicted"/>
<dbReference type="InterPro" id="IPR055411">
    <property type="entry name" value="LRR_FXL15/At3g58940/PEG3-like"/>
</dbReference>
<feature type="domain" description="FBD" evidence="1">
    <location>
        <begin position="287"/>
        <end position="367"/>
    </location>
</feature>
<dbReference type="Proteomes" id="UP000836841">
    <property type="component" value="Chromosome 5"/>
</dbReference>
<organism evidence="2 3">
    <name type="scientific">Thlaspi arvense</name>
    <name type="common">Field penny-cress</name>
    <dbReference type="NCBI Taxonomy" id="13288"/>
    <lineage>
        <taxon>Eukaryota</taxon>
        <taxon>Viridiplantae</taxon>
        <taxon>Streptophyta</taxon>
        <taxon>Embryophyta</taxon>
        <taxon>Tracheophyta</taxon>
        <taxon>Spermatophyta</taxon>
        <taxon>Magnoliopsida</taxon>
        <taxon>eudicotyledons</taxon>
        <taxon>Gunneridae</taxon>
        <taxon>Pentapetalae</taxon>
        <taxon>rosids</taxon>
        <taxon>malvids</taxon>
        <taxon>Brassicales</taxon>
        <taxon>Brassicaceae</taxon>
        <taxon>Thlaspideae</taxon>
        <taxon>Thlaspi</taxon>
    </lineage>
</organism>
<evidence type="ECO:0000313" key="2">
    <source>
        <dbReference type="EMBL" id="CAH2063569.1"/>
    </source>
</evidence>
<dbReference type="Gene3D" id="3.80.10.10">
    <property type="entry name" value="Ribonuclease Inhibitor"/>
    <property type="match status" value="1"/>
</dbReference>
<reference evidence="2 3" key="1">
    <citation type="submission" date="2022-03" db="EMBL/GenBank/DDBJ databases">
        <authorList>
            <person name="Nunn A."/>
            <person name="Chopra R."/>
            <person name="Nunn A."/>
            <person name="Contreras Garrido A."/>
        </authorList>
    </citation>
    <scope>NUCLEOTIDE SEQUENCE [LARGE SCALE GENOMIC DNA]</scope>
</reference>
<dbReference type="SMART" id="SM00579">
    <property type="entry name" value="FBD"/>
    <property type="match status" value="1"/>
</dbReference>
<dbReference type="InterPro" id="IPR032675">
    <property type="entry name" value="LRR_dom_sf"/>
</dbReference>
<dbReference type="EMBL" id="OU466861">
    <property type="protein sequence ID" value="CAH2063569.1"/>
    <property type="molecule type" value="Genomic_DNA"/>
</dbReference>
<name>A0AAU9SGK3_THLAR</name>
<keyword evidence="3" id="KW-1185">Reference proteome</keyword>
<gene>
    <name evidence="2" type="ORF">TAV2_LOCUS15485</name>
</gene>
<sequence length="382" mass="43297">MHIGRSSLDVGEGEECLCVSRWISNVMERKVSHLDLRVTVNWDDSMPASIFVSKSLVTLRIEAGNGACIDVEDVFLPNLKNLHLDCIAFGNGDHSLVKLISACHVLEELVLIHVTWDGYLNRSVSSKTLKRLTLRCEDCDRNPDSVSFDTPNFVYFEYADHVAYKYEISSFDSLVQASIACTCKLWRSLVGNATELLKRISNVQILYLFANTLEVLTFCCEPIPVFKNLIHLTVKTHWDIGWESSPALLKNCPNVETLVFEGLHHKNTIKCEDVDGCLCKSSEEISSFLSSSPVKILKILKFGEISVYSDDKEKQKQVELVKYFLDIMPNLEQMILCYNARIDEDLKSRVERLVTRGSSSKCNVQLISDNISEPIYPYSFDD</sequence>
<evidence type="ECO:0000259" key="1">
    <source>
        <dbReference type="SMART" id="SM00579"/>
    </source>
</evidence>
<dbReference type="PANTHER" id="PTHR31293:SF16">
    <property type="entry name" value="RNI-LIKE SUPERFAMILY PROTEIN"/>
    <property type="match status" value="1"/>
</dbReference>
<dbReference type="InterPro" id="IPR055294">
    <property type="entry name" value="FBL60-like"/>
</dbReference>
<dbReference type="AlphaFoldDB" id="A0AAU9SGK3"/>
<protein>
    <recommendedName>
        <fullName evidence="1">FBD domain-containing protein</fullName>
    </recommendedName>
</protein>
<dbReference type="PANTHER" id="PTHR31293">
    <property type="entry name" value="RNI-LIKE SUPERFAMILY PROTEIN"/>
    <property type="match status" value="1"/>
</dbReference>
<dbReference type="InterPro" id="IPR006566">
    <property type="entry name" value="FBD"/>
</dbReference>
<accession>A0AAU9SGK3</accession>